<accession>A0A7Y7QY11</accession>
<dbReference type="GO" id="GO:0003677">
    <property type="term" value="F:DNA binding"/>
    <property type="evidence" value="ECO:0007669"/>
    <property type="project" value="UniProtKB-KW"/>
</dbReference>
<gene>
    <name evidence="5" type="ORF">HKX05_00930</name>
    <name evidence="6" type="ORF">HLV41_17470</name>
</gene>
<evidence type="ECO:0000256" key="2">
    <source>
        <dbReference type="ARBA" id="ARBA00023067"/>
    </source>
</evidence>
<dbReference type="InterPro" id="IPR000119">
    <property type="entry name" value="Hist_DNA-bd"/>
</dbReference>
<comment type="similarity">
    <text evidence="1 4">Belongs to the bacterial histone-like protein family.</text>
</comment>
<dbReference type="PANTHER" id="PTHR33175:SF3">
    <property type="entry name" value="DNA-BINDING PROTEIN HU-BETA"/>
    <property type="match status" value="1"/>
</dbReference>
<dbReference type="GO" id="GO:0030527">
    <property type="term" value="F:structural constituent of chromatin"/>
    <property type="evidence" value="ECO:0007669"/>
    <property type="project" value="InterPro"/>
</dbReference>
<evidence type="ECO:0000313" key="7">
    <source>
        <dbReference type="Proteomes" id="UP000531581"/>
    </source>
</evidence>
<evidence type="ECO:0000313" key="6">
    <source>
        <dbReference type="EMBL" id="NVP32829.1"/>
    </source>
</evidence>
<dbReference type="Gene3D" id="4.10.520.10">
    <property type="entry name" value="IHF-like DNA-binding proteins"/>
    <property type="match status" value="1"/>
</dbReference>
<dbReference type="AlphaFoldDB" id="A0A7Y7QY11"/>
<dbReference type="EMBL" id="JABEOV010000004">
    <property type="protein sequence ID" value="NNG51916.1"/>
    <property type="molecule type" value="Genomic_DNA"/>
</dbReference>
<dbReference type="InterPro" id="IPR010992">
    <property type="entry name" value="IHF-like_DNA-bd_dom_sf"/>
</dbReference>
<dbReference type="Pfam" id="PF00216">
    <property type="entry name" value="Bac_DNA_binding"/>
    <property type="match status" value="1"/>
</dbReference>
<dbReference type="GO" id="GO:0030261">
    <property type="term" value="P:chromosome condensation"/>
    <property type="evidence" value="ECO:0007669"/>
    <property type="project" value="UniProtKB-KW"/>
</dbReference>
<evidence type="ECO:0000256" key="1">
    <source>
        <dbReference type="ARBA" id="ARBA00010529"/>
    </source>
</evidence>
<evidence type="ECO:0000313" key="5">
    <source>
        <dbReference type="EMBL" id="NNG51916.1"/>
    </source>
</evidence>
<protein>
    <submittedName>
        <fullName evidence="6">HU family DNA-binding protein</fullName>
    </submittedName>
</protein>
<proteinExistence type="inferred from homology"/>
<evidence type="ECO:0000256" key="3">
    <source>
        <dbReference type="ARBA" id="ARBA00023125"/>
    </source>
</evidence>
<dbReference type="RefSeq" id="WP_064311294.1">
    <property type="nucleotide sequence ID" value="NZ_JABEOV010000004.1"/>
</dbReference>
<evidence type="ECO:0000313" key="8">
    <source>
        <dbReference type="Proteomes" id="UP000557656"/>
    </source>
</evidence>
<reference evidence="7 8" key="1">
    <citation type="submission" date="2020-05" db="EMBL/GenBank/DDBJ databases">
        <title>Draft Genome Sequences of Sphingomonas sp. Isolated from the International Space Station.</title>
        <authorList>
            <person name="Bijlani S."/>
            <person name="Singh N.K."/>
            <person name="Mason C.E."/>
            <person name="Wang C.C."/>
            <person name="Venkateswaran K."/>
        </authorList>
    </citation>
    <scope>NUCLEOTIDE SEQUENCE [LARGE SCALE GENOMIC DNA]</scope>
    <source>
        <strain evidence="5 8">IIF7SW-B5</strain>
        <strain evidence="6">ISS-IIF7SWP</strain>
    </source>
</reference>
<dbReference type="SUPFAM" id="SSF47729">
    <property type="entry name" value="IHF-like DNA-binding proteins"/>
    <property type="match status" value="1"/>
</dbReference>
<dbReference type="PROSITE" id="PS00045">
    <property type="entry name" value="HISTONE_LIKE"/>
    <property type="match status" value="1"/>
</dbReference>
<keyword evidence="3 6" id="KW-0238">DNA-binding</keyword>
<evidence type="ECO:0000256" key="4">
    <source>
        <dbReference type="RuleBase" id="RU003939"/>
    </source>
</evidence>
<dbReference type="PANTHER" id="PTHR33175">
    <property type="entry name" value="DNA-BINDING PROTEIN HU"/>
    <property type="match status" value="1"/>
</dbReference>
<dbReference type="Proteomes" id="UP000557656">
    <property type="component" value="Unassembled WGS sequence"/>
</dbReference>
<dbReference type="PRINTS" id="PR01727">
    <property type="entry name" value="DNABINDINGHU"/>
</dbReference>
<comment type="caution">
    <text evidence="6">The sequence shown here is derived from an EMBL/GenBank/DDBJ whole genome shotgun (WGS) entry which is preliminary data.</text>
</comment>
<dbReference type="SMART" id="SM00411">
    <property type="entry name" value="BHL"/>
    <property type="match status" value="1"/>
</dbReference>
<sequence>MNTSDLAKKIAAITDFTEAQAKATIQAVFIEIAEAAGRGEEVSIPGFGKFSVKDRPARQGRNPATGKPMDIAASKKVSFAAAKALKDKL</sequence>
<dbReference type="Proteomes" id="UP000531581">
    <property type="component" value="Unassembled WGS sequence"/>
</dbReference>
<keyword evidence="8" id="KW-1185">Reference proteome</keyword>
<organism evidence="6 7">
    <name type="scientific">Sphingomonas sanguinis</name>
    <dbReference type="NCBI Taxonomy" id="33051"/>
    <lineage>
        <taxon>Bacteria</taxon>
        <taxon>Pseudomonadati</taxon>
        <taxon>Pseudomonadota</taxon>
        <taxon>Alphaproteobacteria</taxon>
        <taxon>Sphingomonadales</taxon>
        <taxon>Sphingomonadaceae</taxon>
        <taxon>Sphingomonas</taxon>
    </lineage>
</organism>
<dbReference type="EMBL" id="JABYQV010000019">
    <property type="protein sequence ID" value="NVP32829.1"/>
    <property type="molecule type" value="Genomic_DNA"/>
</dbReference>
<name>A0A7Y7QY11_9SPHN</name>
<dbReference type="InterPro" id="IPR020816">
    <property type="entry name" value="Histone-like_DNA-bd_CS"/>
</dbReference>
<dbReference type="CDD" id="cd13831">
    <property type="entry name" value="HU"/>
    <property type="match status" value="1"/>
</dbReference>
<keyword evidence="2" id="KW-0226">DNA condensation</keyword>